<dbReference type="PANTHER" id="PTHR10622">
    <property type="entry name" value="HET DOMAIN-CONTAINING PROTEIN"/>
    <property type="match status" value="1"/>
</dbReference>
<feature type="region of interest" description="Disordered" evidence="1">
    <location>
        <begin position="19"/>
        <end position="40"/>
    </location>
</feature>
<dbReference type="Pfam" id="PF06985">
    <property type="entry name" value="HET"/>
    <property type="match status" value="1"/>
</dbReference>
<sequence>MEAQDLLKALKRFAESLVHSRKSQQEEQSSSGKPDQLQEVSTAFGNPTTDIAILREADTPAEIQLLDRWDERTSQFSRLDFTNLLAGVDLERRTLLNRIMDEARSMVFNKMPIRLLMFDQKGKGIKLVERSEVLHYLFLDIVAATFDNAGQVRLAMSWTDDSKQYMQDFLLTLKFGQYAILSHTWLPHGEVTYSEWKNHTSLDTQSPGYSKLEKFCEVAAGYGLRLAWTDTVCINKESTTELDESIRSMFKWYGGAKVCVAYLAETTSLDDMDKDKWFTRGWTLQELLASNFIKFHTLDWTAISNNPADQSDKSNFSPISLVSGICNATGLDKQELLDSPDFNNVPIWRKMQWAAYRYVTREEDATYSLMGIFNVSMPTAYGEGAEHAFLRLVKEILSSKSTSVSKLEIANWSFQRPIGVNDYRPALDVQPALDTLSSSILIPASSRLYGTLSESHRNVHFYPPSVPITLSHLGLRVPVLLMPSRTVTRGDIVKRSKKNRPKFYPKGDYSATFVESVKGPNYTRSSRRHRAYNVLDSTLFSSGHIGITDTNAPPDMDSVSDDDIRIFAVINIAEKAIEVLLPTTGPCLAIEVKLKNPPIGWAIPEDLELERKLAACPITFDMVYHNDSSFRIFKDKLNHHGMTLRTMYL</sequence>
<name>A0A0D2NAJ7_HYPSF</name>
<dbReference type="AlphaFoldDB" id="A0A0D2NAJ7"/>
<feature type="domain" description="Heterokaryon incompatibility" evidence="2">
    <location>
        <begin position="178"/>
        <end position="268"/>
    </location>
</feature>
<dbReference type="STRING" id="945553.A0A0D2NAJ7"/>
<dbReference type="InterPro" id="IPR010730">
    <property type="entry name" value="HET"/>
</dbReference>
<dbReference type="EMBL" id="KN817627">
    <property type="protein sequence ID" value="KJA16159.1"/>
    <property type="molecule type" value="Genomic_DNA"/>
</dbReference>
<evidence type="ECO:0000256" key="1">
    <source>
        <dbReference type="SAM" id="MobiDB-lite"/>
    </source>
</evidence>
<reference evidence="4" key="1">
    <citation type="submission" date="2014-04" db="EMBL/GenBank/DDBJ databases">
        <title>Evolutionary Origins and Diversification of the Mycorrhizal Mutualists.</title>
        <authorList>
            <consortium name="DOE Joint Genome Institute"/>
            <consortium name="Mycorrhizal Genomics Consortium"/>
            <person name="Kohler A."/>
            <person name="Kuo A."/>
            <person name="Nagy L.G."/>
            <person name="Floudas D."/>
            <person name="Copeland A."/>
            <person name="Barry K.W."/>
            <person name="Cichocki N."/>
            <person name="Veneault-Fourrey C."/>
            <person name="LaButti K."/>
            <person name="Lindquist E.A."/>
            <person name="Lipzen A."/>
            <person name="Lundell T."/>
            <person name="Morin E."/>
            <person name="Murat C."/>
            <person name="Riley R."/>
            <person name="Ohm R."/>
            <person name="Sun H."/>
            <person name="Tunlid A."/>
            <person name="Henrissat B."/>
            <person name="Grigoriev I.V."/>
            <person name="Hibbett D.S."/>
            <person name="Martin F."/>
        </authorList>
    </citation>
    <scope>NUCLEOTIDE SEQUENCE [LARGE SCALE GENOMIC DNA]</scope>
    <source>
        <strain evidence="4">FD-334 SS-4</strain>
    </source>
</reference>
<organism evidence="3 4">
    <name type="scientific">Hypholoma sublateritium (strain FD-334 SS-4)</name>
    <dbReference type="NCBI Taxonomy" id="945553"/>
    <lineage>
        <taxon>Eukaryota</taxon>
        <taxon>Fungi</taxon>
        <taxon>Dikarya</taxon>
        <taxon>Basidiomycota</taxon>
        <taxon>Agaricomycotina</taxon>
        <taxon>Agaricomycetes</taxon>
        <taxon>Agaricomycetidae</taxon>
        <taxon>Agaricales</taxon>
        <taxon>Agaricineae</taxon>
        <taxon>Strophariaceae</taxon>
        <taxon>Hypholoma</taxon>
    </lineage>
</organism>
<dbReference type="OrthoDB" id="5122891at2759"/>
<dbReference type="Proteomes" id="UP000054270">
    <property type="component" value="Unassembled WGS sequence"/>
</dbReference>
<accession>A0A0D2NAJ7</accession>
<evidence type="ECO:0000259" key="2">
    <source>
        <dbReference type="Pfam" id="PF06985"/>
    </source>
</evidence>
<evidence type="ECO:0000313" key="4">
    <source>
        <dbReference type="Proteomes" id="UP000054270"/>
    </source>
</evidence>
<evidence type="ECO:0000313" key="3">
    <source>
        <dbReference type="EMBL" id="KJA16159.1"/>
    </source>
</evidence>
<dbReference type="PANTHER" id="PTHR10622:SF10">
    <property type="entry name" value="HET DOMAIN-CONTAINING PROTEIN"/>
    <property type="match status" value="1"/>
</dbReference>
<keyword evidence="4" id="KW-1185">Reference proteome</keyword>
<protein>
    <recommendedName>
        <fullName evidence="2">Heterokaryon incompatibility domain-containing protein</fullName>
    </recommendedName>
</protein>
<gene>
    <name evidence="3" type="ORF">HYPSUDRAFT_171810</name>
</gene>
<proteinExistence type="predicted"/>